<comment type="caution">
    <text evidence="15">The sequence shown here is derived from an EMBL/GenBank/DDBJ whole genome shotgun (WGS) entry which is preliminary data.</text>
</comment>
<dbReference type="Proteomes" id="UP000197535">
    <property type="component" value="Unassembled WGS sequence"/>
</dbReference>
<reference evidence="15 16" key="1">
    <citation type="submission" date="2016-02" db="EMBL/GenBank/DDBJ databases">
        <authorList>
            <person name="Wen L."/>
            <person name="He K."/>
            <person name="Yang H."/>
        </authorList>
    </citation>
    <scope>NUCLEOTIDE SEQUENCE [LARGE SCALE GENOMIC DNA]</scope>
    <source>
        <strain evidence="15 16">TSA40</strain>
    </source>
</reference>
<dbReference type="Pfam" id="PF03100">
    <property type="entry name" value="CcmE"/>
    <property type="match status" value="1"/>
</dbReference>
<dbReference type="InterPro" id="IPR004329">
    <property type="entry name" value="CcmE"/>
</dbReference>
<feature type="binding site" description="axial binding residue" evidence="12 13">
    <location>
        <position position="127"/>
    </location>
    <ligand>
        <name>heme</name>
        <dbReference type="ChEBI" id="CHEBI:30413"/>
    </ligand>
    <ligandPart>
        <name>Fe</name>
        <dbReference type="ChEBI" id="CHEBI:18248"/>
    </ligandPart>
</feature>
<keyword evidence="3 12" id="KW-0349">Heme</keyword>
<keyword evidence="6 12" id="KW-0201">Cytochrome c-type biogenesis</keyword>
<dbReference type="HAMAP" id="MF_01959">
    <property type="entry name" value="CcmE"/>
    <property type="match status" value="1"/>
</dbReference>
<dbReference type="EMBL" id="LSTO01000001">
    <property type="protein sequence ID" value="OWW19508.1"/>
    <property type="molecule type" value="Genomic_DNA"/>
</dbReference>
<evidence type="ECO:0000256" key="5">
    <source>
        <dbReference type="ARBA" id="ARBA00022723"/>
    </source>
</evidence>
<dbReference type="GO" id="GO:0017004">
    <property type="term" value="P:cytochrome complex assembly"/>
    <property type="evidence" value="ECO:0007669"/>
    <property type="project" value="UniProtKB-KW"/>
</dbReference>
<dbReference type="SUPFAM" id="SSF82093">
    <property type="entry name" value="Heme chaperone CcmE"/>
    <property type="match status" value="1"/>
</dbReference>
<dbReference type="RefSeq" id="WP_088706416.1">
    <property type="nucleotide sequence ID" value="NZ_LSTO01000001.1"/>
</dbReference>
<gene>
    <name evidence="12" type="primary">ccmE</name>
    <name evidence="12" type="synonym">cycJ</name>
    <name evidence="15" type="ORF">AYR66_08270</name>
</gene>
<dbReference type="NCBIfam" id="NF009731">
    <property type="entry name" value="PRK13254.1-5"/>
    <property type="match status" value="1"/>
</dbReference>
<dbReference type="Gene3D" id="2.40.50.140">
    <property type="entry name" value="Nucleic acid-binding proteins"/>
    <property type="match status" value="1"/>
</dbReference>
<accession>A0A254TIJ3</accession>
<proteinExistence type="inferred from homology"/>
<evidence type="ECO:0000256" key="10">
    <source>
        <dbReference type="ARBA" id="ARBA00023136"/>
    </source>
</evidence>
<evidence type="ECO:0000256" key="2">
    <source>
        <dbReference type="ARBA" id="ARBA00022475"/>
    </source>
</evidence>
<evidence type="ECO:0000256" key="13">
    <source>
        <dbReference type="PIRSR" id="PIRSR604329-50"/>
    </source>
</evidence>
<evidence type="ECO:0000256" key="4">
    <source>
        <dbReference type="ARBA" id="ARBA00022692"/>
    </source>
</evidence>
<dbReference type="GO" id="GO:0017003">
    <property type="term" value="P:protein-heme linkage"/>
    <property type="evidence" value="ECO:0007669"/>
    <property type="project" value="UniProtKB-UniRule"/>
</dbReference>
<dbReference type="GO" id="GO:0005886">
    <property type="term" value="C:plasma membrane"/>
    <property type="evidence" value="ECO:0007669"/>
    <property type="project" value="UniProtKB-SubCell"/>
</dbReference>
<keyword evidence="9 12" id="KW-0408">Iron</keyword>
<evidence type="ECO:0000256" key="8">
    <source>
        <dbReference type="ARBA" id="ARBA00022989"/>
    </source>
</evidence>
<dbReference type="GO" id="GO:0020037">
    <property type="term" value="F:heme binding"/>
    <property type="evidence" value="ECO:0007669"/>
    <property type="project" value="InterPro"/>
</dbReference>
<evidence type="ECO:0000256" key="3">
    <source>
        <dbReference type="ARBA" id="ARBA00022617"/>
    </source>
</evidence>
<feature type="binding site" description="covalent" evidence="12 13">
    <location>
        <position position="123"/>
    </location>
    <ligand>
        <name>heme</name>
        <dbReference type="ChEBI" id="CHEBI:30413"/>
    </ligand>
</feature>
<keyword evidence="7 12" id="KW-0735">Signal-anchor</keyword>
<evidence type="ECO:0000256" key="7">
    <source>
        <dbReference type="ARBA" id="ARBA00022968"/>
    </source>
</evidence>
<keyword evidence="4 12" id="KW-0812">Transmembrane</keyword>
<evidence type="ECO:0000256" key="6">
    <source>
        <dbReference type="ARBA" id="ARBA00022748"/>
    </source>
</evidence>
<evidence type="ECO:0000256" key="14">
    <source>
        <dbReference type="SAM" id="MobiDB-lite"/>
    </source>
</evidence>
<keyword evidence="2 12" id="KW-1003">Cell membrane</keyword>
<keyword evidence="8 12" id="KW-1133">Transmembrane helix</keyword>
<feature type="compositionally biased region" description="Low complexity" evidence="14">
    <location>
        <begin position="146"/>
        <end position="164"/>
    </location>
</feature>
<evidence type="ECO:0000313" key="16">
    <source>
        <dbReference type="Proteomes" id="UP000197535"/>
    </source>
</evidence>
<dbReference type="InterPro" id="IPR036127">
    <property type="entry name" value="CcmE-like_sf"/>
</dbReference>
<evidence type="ECO:0000256" key="11">
    <source>
        <dbReference type="ARBA" id="ARBA00056663"/>
    </source>
</evidence>
<comment type="similarity">
    <text evidence="12">Belongs to the CcmE/CycJ family.</text>
</comment>
<dbReference type="PANTHER" id="PTHR34128:SF2">
    <property type="entry name" value="CYTOCHROME C-TYPE BIOGENESIS PROTEIN CCME HOMOLOG, MITOCHONDRIAL"/>
    <property type="match status" value="1"/>
</dbReference>
<dbReference type="AlphaFoldDB" id="A0A254TIJ3"/>
<keyword evidence="16" id="KW-1185">Reference proteome</keyword>
<organism evidence="15 16">
    <name type="scientific">Noviherbaspirillum denitrificans</name>
    <dbReference type="NCBI Taxonomy" id="1968433"/>
    <lineage>
        <taxon>Bacteria</taxon>
        <taxon>Pseudomonadati</taxon>
        <taxon>Pseudomonadota</taxon>
        <taxon>Betaproteobacteria</taxon>
        <taxon>Burkholderiales</taxon>
        <taxon>Oxalobacteraceae</taxon>
        <taxon>Noviherbaspirillum</taxon>
    </lineage>
</organism>
<comment type="subcellular location">
    <subcellularLocation>
        <location evidence="1">Cell inner membrane</location>
    </subcellularLocation>
    <subcellularLocation>
        <location evidence="12">Cell membrane</location>
        <topology evidence="12">Single-pass type II membrane protein</topology>
    </subcellularLocation>
</comment>
<dbReference type="NCBIfam" id="NF009727">
    <property type="entry name" value="PRK13254.1-1"/>
    <property type="match status" value="1"/>
</dbReference>
<dbReference type="GO" id="GO:0046872">
    <property type="term" value="F:metal ion binding"/>
    <property type="evidence" value="ECO:0007669"/>
    <property type="project" value="UniProtKB-KW"/>
</dbReference>
<name>A0A254TIJ3_9BURK</name>
<keyword evidence="5 12" id="KW-0479">Metal-binding</keyword>
<dbReference type="NCBIfam" id="NF009729">
    <property type="entry name" value="PRK13254.1-3"/>
    <property type="match status" value="1"/>
</dbReference>
<evidence type="ECO:0000256" key="1">
    <source>
        <dbReference type="ARBA" id="ARBA00004533"/>
    </source>
</evidence>
<evidence type="ECO:0000313" key="15">
    <source>
        <dbReference type="EMBL" id="OWW19508.1"/>
    </source>
</evidence>
<sequence length="170" mass="18046">MKTRHKRLILITAGLGTLGLAAWLVLSAFQQNMVFFFTPTQVFSGEAPKGRSFRIGGMVEEGSVKRQADGVTVAFVVTDTAKKIPVTYKGILPDLFKEGKGVVAQGKLGHDGSFAADEVLAKHDENYMPSEAAYAVKKAHEDAAKQKAAGEQAAAAPATQSAVPDAKEVK</sequence>
<dbReference type="OrthoDB" id="9793584at2"/>
<evidence type="ECO:0000256" key="9">
    <source>
        <dbReference type="ARBA" id="ARBA00023004"/>
    </source>
</evidence>
<evidence type="ECO:0000256" key="12">
    <source>
        <dbReference type="HAMAP-Rule" id="MF_01959"/>
    </source>
</evidence>
<feature type="topological domain" description="Cytoplasmic" evidence="12">
    <location>
        <begin position="1"/>
        <end position="7"/>
    </location>
</feature>
<comment type="function">
    <text evidence="11 12">Heme chaperone required for the biogenesis of c-type cytochromes. Transiently binds heme delivered by CcmC and transfers the heme to apo-cytochromes in a process facilitated by CcmF and CcmH.</text>
</comment>
<keyword evidence="10 12" id="KW-0472">Membrane</keyword>
<feature type="topological domain" description="Extracellular" evidence="12">
    <location>
        <begin position="29"/>
        <end position="170"/>
    </location>
</feature>
<dbReference type="FunFam" id="2.40.50.140:FF:000104">
    <property type="entry name" value="Cytochrome c-type biogenesis protein CcmE"/>
    <property type="match status" value="1"/>
</dbReference>
<dbReference type="PANTHER" id="PTHR34128">
    <property type="entry name" value="CYTOCHROME C-TYPE BIOGENESIS PROTEIN CCME HOMOLOG, MITOCHONDRIAL"/>
    <property type="match status" value="1"/>
</dbReference>
<dbReference type="InterPro" id="IPR012340">
    <property type="entry name" value="NA-bd_OB-fold"/>
</dbReference>
<feature type="region of interest" description="Disordered" evidence="14">
    <location>
        <begin position="138"/>
        <end position="170"/>
    </location>
</feature>
<protein>
    <recommendedName>
        <fullName evidence="12">Cytochrome c-type biogenesis protein CcmE</fullName>
    </recommendedName>
    <alternativeName>
        <fullName evidence="12">Cytochrome c maturation protein E</fullName>
    </alternativeName>
    <alternativeName>
        <fullName evidence="12">Heme chaperone CcmE</fullName>
    </alternativeName>
</protein>